<feature type="transmembrane region" description="Helical" evidence="1">
    <location>
        <begin position="318"/>
        <end position="339"/>
    </location>
</feature>
<feature type="domain" description="DUF2157" evidence="2">
    <location>
        <begin position="39"/>
        <end position="177"/>
    </location>
</feature>
<feature type="transmembrane region" description="Helical" evidence="1">
    <location>
        <begin position="379"/>
        <end position="397"/>
    </location>
</feature>
<feature type="transmembrane region" description="Helical" evidence="1">
    <location>
        <begin position="295"/>
        <end position="312"/>
    </location>
</feature>
<feature type="transmembrane region" description="Helical" evidence="1">
    <location>
        <begin position="404"/>
        <end position="422"/>
    </location>
</feature>
<accession>W4M872</accession>
<feature type="transmembrane region" description="Helical" evidence="1">
    <location>
        <begin position="243"/>
        <end position="262"/>
    </location>
</feature>
<comment type="caution">
    <text evidence="3">The sequence shown here is derived from an EMBL/GenBank/DDBJ whole genome shotgun (WGS) entry which is preliminary data.</text>
</comment>
<feature type="transmembrane region" description="Helical" evidence="1">
    <location>
        <begin position="506"/>
        <end position="522"/>
    </location>
</feature>
<name>W4M872_9BACT</name>
<dbReference type="NCBIfam" id="NF047321">
    <property type="entry name" value="SCO7613_CTERM"/>
    <property type="match status" value="1"/>
</dbReference>
<feature type="transmembrane region" description="Helical" evidence="1">
    <location>
        <begin position="482"/>
        <end position="501"/>
    </location>
</feature>
<protein>
    <recommendedName>
        <fullName evidence="2">DUF2157 domain-containing protein</fullName>
    </recommendedName>
</protein>
<evidence type="ECO:0000313" key="3">
    <source>
        <dbReference type="EMBL" id="ETX06373.1"/>
    </source>
</evidence>
<evidence type="ECO:0000259" key="2">
    <source>
        <dbReference type="Pfam" id="PF09925"/>
    </source>
</evidence>
<feature type="transmembrane region" description="Helical" evidence="1">
    <location>
        <begin position="163"/>
        <end position="181"/>
    </location>
</feature>
<feature type="transmembrane region" description="Helical" evidence="1">
    <location>
        <begin position="107"/>
        <end position="126"/>
    </location>
</feature>
<proteinExistence type="predicted"/>
<feature type="transmembrane region" description="Helical" evidence="1">
    <location>
        <begin position="534"/>
        <end position="551"/>
    </location>
</feature>
<sequence>MAANIENASRTVKASTVTDGTAMLWERIFIWRLRQEIDHWEATGVLEAEELRQLREHYGFNTSDAAETDATGRWTRWILYLAIITFLAAFFSFAGSRAVDLGPALRVGLLTFGAAAAILTGFAIHTRHRISSMVLLVFGGMLLPISFFFAVHYYRIWSLHEPFLWWSGLGLIMALGFDPIAQRWREAALAASALFSALPVPFLYAFHVEADSLIYPSIAVALALALQFWRTQMPASWQPVWRFPLWSLGYTLALAACVLPAAQRLYGTVWAAGIYFLAAVYFVFEVRISQSTPTIASFIIALLASIGALLRVGEVELVYYPLVWLAVIAILLGVSLLFLRGQVHAMTALLDTLQVLVWISSIGFWLLPATGFQAFGWRMETMTGYGVLGFGLYAIAWRSGPEPLRLAYLAAWHLIVAWRLFWLGSTDVDMTLELYSLPSGALLMLNAVAFADRRWHEQAVAAAVAMLAMPSLVLSLSDGHAIRTVLLALGGIGLVGMGALWRNRRYLLMGAAVLVPAVVVKLAPDLADLGLPRFVWFGMFGMLLVGIAWLLRRSHQLSHPEP</sequence>
<feature type="transmembrane region" description="Helical" evidence="1">
    <location>
        <begin position="188"/>
        <end position="207"/>
    </location>
</feature>
<dbReference type="AlphaFoldDB" id="W4M872"/>
<feature type="transmembrane region" description="Helical" evidence="1">
    <location>
        <begin position="213"/>
        <end position="231"/>
    </location>
</feature>
<keyword evidence="4" id="KW-1185">Reference proteome</keyword>
<evidence type="ECO:0000256" key="1">
    <source>
        <dbReference type="SAM" id="Phobius"/>
    </source>
</evidence>
<dbReference type="Proteomes" id="UP000019140">
    <property type="component" value="Unassembled WGS sequence"/>
</dbReference>
<feature type="transmembrane region" description="Helical" evidence="1">
    <location>
        <begin position="133"/>
        <end position="157"/>
    </location>
</feature>
<feature type="transmembrane region" description="Helical" evidence="1">
    <location>
        <begin position="268"/>
        <end position="288"/>
    </location>
</feature>
<dbReference type="EMBL" id="AZHX01000712">
    <property type="protein sequence ID" value="ETX06373.1"/>
    <property type="molecule type" value="Genomic_DNA"/>
</dbReference>
<evidence type="ECO:0000313" key="4">
    <source>
        <dbReference type="Proteomes" id="UP000019140"/>
    </source>
</evidence>
<feature type="transmembrane region" description="Helical" evidence="1">
    <location>
        <begin position="77"/>
        <end position="95"/>
    </location>
</feature>
<dbReference type="HOGENOM" id="CLU_484582_0_0_7"/>
<dbReference type="Pfam" id="PF09925">
    <property type="entry name" value="DUF2157"/>
    <property type="match status" value="1"/>
</dbReference>
<dbReference type="InterPro" id="IPR018677">
    <property type="entry name" value="DUF2157"/>
</dbReference>
<keyword evidence="1" id="KW-1133">Transmembrane helix</keyword>
<feature type="transmembrane region" description="Helical" evidence="1">
    <location>
        <begin position="346"/>
        <end position="367"/>
    </location>
</feature>
<dbReference type="InterPro" id="IPR058062">
    <property type="entry name" value="SCO7613_C"/>
</dbReference>
<keyword evidence="1" id="KW-0812">Transmembrane</keyword>
<reference evidence="3 4" key="1">
    <citation type="journal article" date="2014" name="Nature">
        <title>An environmental bacterial taxon with a large and distinct metabolic repertoire.</title>
        <authorList>
            <person name="Wilson M.C."/>
            <person name="Mori T."/>
            <person name="Ruckert C."/>
            <person name="Uria A.R."/>
            <person name="Helf M.J."/>
            <person name="Takada K."/>
            <person name="Gernert C."/>
            <person name="Steffens U.A."/>
            <person name="Heycke N."/>
            <person name="Schmitt S."/>
            <person name="Rinke C."/>
            <person name="Helfrich E.J."/>
            <person name="Brachmann A.O."/>
            <person name="Gurgui C."/>
            <person name="Wakimoto T."/>
            <person name="Kracht M."/>
            <person name="Crusemann M."/>
            <person name="Hentschel U."/>
            <person name="Abe I."/>
            <person name="Matsunaga S."/>
            <person name="Kalinowski J."/>
            <person name="Takeyama H."/>
            <person name="Piel J."/>
        </authorList>
    </citation>
    <scope>NUCLEOTIDE SEQUENCE [LARGE SCALE GENOMIC DNA]</scope>
    <source>
        <strain evidence="4">TSY2</strain>
    </source>
</reference>
<gene>
    <name evidence="3" type="ORF">ETSY2_17470</name>
</gene>
<organism evidence="3 4">
    <name type="scientific">Candidatus Entotheonella gemina</name>
    <dbReference type="NCBI Taxonomy" id="1429439"/>
    <lineage>
        <taxon>Bacteria</taxon>
        <taxon>Pseudomonadati</taxon>
        <taxon>Nitrospinota/Tectimicrobiota group</taxon>
        <taxon>Candidatus Tectimicrobiota</taxon>
        <taxon>Candidatus Entotheonellia</taxon>
        <taxon>Candidatus Entotheonellales</taxon>
        <taxon>Candidatus Entotheonellaceae</taxon>
        <taxon>Candidatus Entotheonella</taxon>
    </lineage>
</organism>
<keyword evidence="1" id="KW-0472">Membrane</keyword>